<accession>A0A1F7GYL1</accession>
<proteinExistence type="predicted"/>
<dbReference type="Gene3D" id="3.30.420.10">
    <property type="entry name" value="Ribonuclease H-like superfamily/Ribonuclease H"/>
    <property type="match status" value="1"/>
</dbReference>
<protein>
    <recommendedName>
        <fullName evidence="1">YprB ribonuclease H-like domain-containing protein</fullName>
    </recommendedName>
</protein>
<feature type="domain" description="YprB ribonuclease H-like" evidence="1">
    <location>
        <begin position="6"/>
        <end position="143"/>
    </location>
</feature>
<dbReference type="InterPro" id="IPR038720">
    <property type="entry name" value="YprB_RNase_H-like_dom"/>
</dbReference>
<evidence type="ECO:0000259" key="1">
    <source>
        <dbReference type="Pfam" id="PF13482"/>
    </source>
</evidence>
<dbReference type="SUPFAM" id="SSF53098">
    <property type="entry name" value="Ribonuclease H-like"/>
    <property type="match status" value="1"/>
</dbReference>
<dbReference type="InterPro" id="IPR012337">
    <property type="entry name" value="RNaseH-like_sf"/>
</dbReference>
<dbReference type="Pfam" id="PF13482">
    <property type="entry name" value="RNase_H_2"/>
    <property type="match status" value="1"/>
</dbReference>
<dbReference type="InterPro" id="IPR036397">
    <property type="entry name" value="RNaseH_sf"/>
</dbReference>
<name>A0A1F7GYL1_9BACT</name>
<reference evidence="2 3" key="1">
    <citation type="journal article" date="2016" name="Nat. Commun.">
        <title>Thousands of microbial genomes shed light on interconnected biogeochemical processes in an aquifer system.</title>
        <authorList>
            <person name="Anantharaman K."/>
            <person name="Brown C.T."/>
            <person name="Hug L.A."/>
            <person name="Sharon I."/>
            <person name="Castelle C.J."/>
            <person name="Probst A.J."/>
            <person name="Thomas B.C."/>
            <person name="Singh A."/>
            <person name="Wilkins M.J."/>
            <person name="Karaoz U."/>
            <person name="Brodie E.L."/>
            <person name="Williams K.H."/>
            <person name="Hubbard S.S."/>
            <person name="Banfield J.F."/>
        </authorList>
    </citation>
    <scope>NUCLEOTIDE SEQUENCE [LARGE SCALE GENOMIC DNA]</scope>
</reference>
<dbReference type="Proteomes" id="UP000177159">
    <property type="component" value="Unassembled WGS sequence"/>
</dbReference>
<organism evidence="2 3">
    <name type="scientific">Candidatus Roizmanbacteria bacterium RIFCSPHIGHO2_02_FULL_37_24</name>
    <dbReference type="NCBI Taxonomy" id="1802037"/>
    <lineage>
        <taxon>Bacteria</taxon>
        <taxon>Candidatus Roizmaniibacteriota</taxon>
    </lineage>
</organism>
<dbReference type="EMBL" id="MFZM01000014">
    <property type="protein sequence ID" value="OGK23953.1"/>
    <property type="molecule type" value="Genomic_DNA"/>
</dbReference>
<evidence type="ECO:0000313" key="3">
    <source>
        <dbReference type="Proteomes" id="UP000177159"/>
    </source>
</evidence>
<evidence type="ECO:0000313" key="2">
    <source>
        <dbReference type="EMBL" id="OGK23953.1"/>
    </source>
</evidence>
<sequence>MRHPVILDFETKHTFRETSEHVKLGISVAGLYDYKTEELHIYEESELPEMYPILENASILIGYNIDGFDLPVLKGYYPGDISQFKTFDILTDIKNRIGRRFSLDSIVRATLNKAKTGHGLRAIQLYREGHIDELKKYCLMDVSLTRELFDFGIKQNEIYYINGVDKVRLPVEWNRYLNYQGHDDDLSLTLPF</sequence>
<gene>
    <name evidence="2" type="ORF">A3C24_00380</name>
</gene>
<dbReference type="GO" id="GO:0003676">
    <property type="term" value="F:nucleic acid binding"/>
    <property type="evidence" value="ECO:0007669"/>
    <property type="project" value="InterPro"/>
</dbReference>
<comment type="caution">
    <text evidence="2">The sequence shown here is derived from an EMBL/GenBank/DDBJ whole genome shotgun (WGS) entry which is preliminary data.</text>
</comment>
<dbReference type="AlphaFoldDB" id="A0A1F7GYL1"/>